<feature type="region of interest" description="Disordered" evidence="1">
    <location>
        <begin position="479"/>
        <end position="541"/>
    </location>
</feature>
<proteinExistence type="predicted"/>
<accession>A0A7G2CSU3</accession>
<dbReference type="EMBL" id="LR877172">
    <property type="protein sequence ID" value="CAD2222830.1"/>
    <property type="molecule type" value="Genomic_DNA"/>
</dbReference>
<gene>
    <name evidence="2" type="ORF">ADEAN_001038400</name>
</gene>
<organism evidence="2 3">
    <name type="scientific">Angomonas deanei</name>
    <dbReference type="NCBI Taxonomy" id="59799"/>
    <lineage>
        <taxon>Eukaryota</taxon>
        <taxon>Discoba</taxon>
        <taxon>Euglenozoa</taxon>
        <taxon>Kinetoplastea</taxon>
        <taxon>Metakinetoplastina</taxon>
        <taxon>Trypanosomatida</taxon>
        <taxon>Trypanosomatidae</taxon>
        <taxon>Strigomonadinae</taxon>
        <taxon>Angomonas</taxon>
    </lineage>
</organism>
<evidence type="ECO:0000256" key="1">
    <source>
        <dbReference type="SAM" id="MobiDB-lite"/>
    </source>
</evidence>
<dbReference type="VEuPathDB" id="TriTrypDB:ADEAN_001038400"/>
<keyword evidence="3" id="KW-1185">Reference proteome</keyword>
<dbReference type="AlphaFoldDB" id="A0A7G2CSU3"/>
<sequence>MLRRYNVVSRVINGYEWGTMLASVSPTSLALLHHKRIASTKGSTEKQNSKAKVPKVAEKVTAKMLQPVDSEEGFNRILESFKERTTPFADLDEVLATDMEATYPDDSKAEANKKKKESAPDDAPSKDTVVLTHRTFSASLVCPKKFYLQQFRNDLAPKTSIGEAVFLDDAAGFNELARRWDRLQFGSKAILIQETDFHMAVQHTEEVIRHYFETAYASLGEQAPSLTLHRPAFAVPFYGKSSGGAAGGAPPIELRARPCVIRFRAKDNQWVILESMASLDPVSTPARTSQCLLRIHYSLLAFRLWITQPHIPISIRKRFLNIDLDGMNEENEKGHMLADTAQVEAPIDLKRSGILHIRNYFPGPATLMDCDPSRLVKFIQRLPLEELIDIKSRQSASNPFDLPVTLNVPLEVAGLQEQLRVLHAKNNKYGPARSSRSLKTKDAMEHNIFNIQQRALEELLTHHTANIVQVALKGENDEEWTSMSSKSPNGKAVSSTLALQQEAQQKEEAKETKKRGGKKAAKAKVDATPDLLALSTEYPPV</sequence>
<name>A0A7G2CSU3_9TRYP</name>
<protein>
    <submittedName>
        <fullName evidence="2">Uncharacterized protein</fullName>
    </submittedName>
</protein>
<feature type="compositionally biased region" description="Basic and acidic residues" evidence="1">
    <location>
        <begin position="105"/>
        <end position="125"/>
    </location>
</feature>
<evidence type="ECO:0000313" key="3">
    <source>
        <dbReference type="Proteomes" id="UP000515908"/>
    </source>
</evidence>
<feature type="compositionally biased region" description="Polar residues" evidence="1">
    <location>
        <begin position="481"/>
        <end position="495"/>
    </location>
</feature>
<evidence type="ECO:0000313" key="2">
    <source>
        <dbReference type="EMBL" id="CAD2222830.1"/>
    </source>
</evidence>
<dbReference type="Proteomes" id="UP000515908">
    <property type="component" value="Chromosome 28"/>
</dbReference>
<feature type="compositionally biased region" description="Basic residues" evidence="1">
    <location>
        <begin position="512"/>
        <end position="522"/>
    </location>
</feature>
<feature type="region of interest" description="Disordered" evidence="1">
    <location>
        <begin position="102"/>
        <end position="126"/>
    </location>
</feature>
<reference evidence="2 3" key="1">
    <citation type="submission" date="2020-08" db="EMBL/GenBank/DDBJ databases">
        <authorList>
            <person name="Newling K."/>
            <person name="Davey J."/>
            <person name="Forrester S."/>
        </authorList>
    </citation>
    <scope>NUCLEOTIDE SEQUENCE [LARGE SCALE GENOMIC DNA]</scope>
    <source>
        <strain evidence="3">Crithidia deanei Carvalho (ATCC PRA-265)</strain>
    </source>
</reference>